<organism evidence="1 2">
    <name type="scientific">Acidithiobacillus sulfuriphilus</name>
    <dbReference type="NCBI Taxonomy" id="1867749"/>
    <lineage>
        <taxon>Bacteria</taxon>
        <taxon>Pseudomonadati</taxon>
        <taxon>Pseudomonadota</taxon>
        <taxon>Acidithiobacillia</taxon>
        <taxon>Acidithiobacillales</taxon>
        <taxon>Acidithiobacillaceae</taxon>
        <taxon>Acidithiobacillus</taxon>
    </lineage>
</organism>
<accession>A0ACD5HS93</accession>
<evidence type="ECO:0000313" key="2">
    <source>
        <dbReference type="Proteomes" id="UP000271650"/>
    </source>
</evidence>
<gene>
    <name evidence="1" type="ORF">EC580_005900</name>
</gene>
<sequence length="391" mass="44319">MPDQGLPKNPLDKNIEEKTVGLLQRVVQTMLPATDSIGVLLSGGFDSSLIAGLLAAYRNDHNLLLINSRANDSWVSDERYCARVVADMINVPLIEQKYNLDRSVVLDIGEIPCAPRPVDTVLALEFYRALSTIANDIGVGTFFTGHGGDQLFLSLLTHHFILDYIRDIGFDRNVIFYFINYLSNTKKGVSGIFLDVLKDLVFQPKTIIDRRAQHHNRYLINTNVWKRWDNESGILEHVIPKQVGFSKAWQLLGLLDYDSFSSPFEVENYRFVHPFCSQPLWEHFLSLPSYILLDGGISRGFIRRVSSTIVPPVITHRFSKGGGGPLMQNHAKHRINQDFLRSGILVARNYVDLKALEKAFAQVDQPKAYNRICDLLSIEIWLQNLMCFVNG</sequence>
<proteinExistence type="predicted"/>
<protein>
    <submittedName>
        <fullName evidence="1">Asparagine synthase C-terminal domain-containing protein</fullName>
    </submittedName>
</protein>
<name>A0ACD5HS93_9PROT</name>
<reference evidence="1 2" key="1">
    <citation type="journal article" date="2019" name="Int. J. Syst. Evol. Microbiol.">
        <title>Acidithiobacillus sulfuriphilus sp. nov.: an extremely acidophilic sulfur-oxidizing chemolithotroph isolated from a neutral pH environment.</title>
        <authorList>
            <person name="Falagan C."/>
            <person name="Moya-Beltran A."/>
            <person name="Castro M."/>
            <person name="Quatrini R."/>
            <person name="Johnson D.B."/>
        </authorList>
    </citation>
    <scope>NUCLEOTIDE SEQUENCE [LARGE SCALE GENOMIC DNA]</scope>
    <source>
        <strain evidence="1 2">CJ-2</strain>
    </source>
</reference>
<dbReference type="Proteomes" id="UP000271650">
    <property type="component" value="Chromosome"/>
</dbReference>
<dbReference type="EMBL" id="CP127527">
    <property type="protein sequence ID" value="XRI78201.1"/>
    <property type="molecule type" value="Genomic_DNA"/>
</dbReference>
<evidence type="ECO:0000313" key="1">
    <source>
        <dbReference type="EMBL" id="XRI78201.1"/>
    </source>
</evidence>
<keyword evidence="2" id="KW-1185">Reference proteome</keyword>